<dbReference type="Proteomes" id="UP000275408">
    <property type="component" value="Unassembled WGS sequence"/>
</dbReference>
<evidence type="ECO:0000313" key="2">
    <source>
        <dbReference type="Proteomes" id="UP000275408"/>
    </source>
</evidence>
<feature type="non-terminal residue" evidence="1">
    <location>
        <position position="1"/>
    </location>
</feature>
<organism evidence="1 2">
    <name type="scientific">Pocillopora damicornis</name>
    <name type="common">Cauliflower coral</name>
    <name type="synonym">Millepora damicornis</name>
    <dbReference type="NCBI Taxonomy" id="46731"/>
    <lineage>
        <taxon>Eukaryota</taxon>
        <taxon>Metazoa</taxon>
        <taxon>Cnidaria</taxon>
        <taxon>Anthozoa</taxon>
        <taxon>Hexacorallia</taxon>
        <taxon>Scleractinia</taxon>
        <taxon>Astrocoeniina</taxon>
        <taxon>Pocilloporidae</taxon>
        <taxon>Pocillopora</taxon>
    </lineage>
</organism>
<keyword evidence="2" id="KW-1185">Reference proteome</keyword>
<reference evidence="1 2" key="1">
    <citation type="journal article" date="2018" name="Sci. Rep.">
        <title>Comparative analysis of the Pocillopora damicornis genome highlights role of immune system in coral evolution.</title>
        <authorList>
            <person name="Cunning R."/>
            <person name="Bay R.A."/>
            <person name="Gillette P."/>
            <person name="Baker A.C."/>
            <person name="Traylor-Knowles N."/>
        </authorList>
    </citation>
    <scope>NUCLEOTIDE SEQUENCE [LARGE SCALE GENOMIC DNA]</scope>
    <source>
        <strain evidence="1">RSMAS</strain>
        <tissue evidence="1">Whole animal</tissue>
    </source>
</reference>
<comment type="caution">
    <text evidence="1">The sequence shown here is derived from an EMBL/GenBank/DDBJ whole genome shotgun (WGS) entry which is preliminary data.</text>
</comment>
<name>A0A3M6USY0_POCDA</name>
<accession>A0A3M6USY0</accession>
<dbReference type="AlphaFoldDB" id="A0A3M6USY0"/>
<sequence length="90" mass="10429">NKHRFDAVTVNSKDLELVAQAHIRANTLSVIRNAHFLIISPGLPYHNNRAFSNIRSLKYRRKKHGYKFFYSDVSNTAHKLHHLLPPKGIQ</sequence>
<evidence type="ECO:0000313" key="1">
    <source>
        <dbReference type="EMBL" id="RMX56428.1"/>
    </source>
</evidence>
<gene>
    <name evidence="1" type="ORF">pdam_00008848</name>
</gene>
<proteinExistence type="predicted"/>
<feature type="non-terminal residue" evidence="1">
    <location>
        <position position="90"/>
    </location>
</feature>
<dbReference type="EMBL" id="RCHS01000841">
    <property type="protein sequence ID" value="RMX56428.1"/>
    <property type="molecule type" value="Genomic_DNA"/>
</dbReference>
<protein>
    <submittedName>
        <fullName evidence="1">Uncharacterized protein</fullName>
    </submittedName>
</protein>